<evidence type="ECO:0000259" key="1">
    <source>
        <dbReference type="Pfam" id="PF02627"/>
    </source>
</evidence>
<evidence type="ECO:0000313" key="2">
    <source>
        <dbReference type="EMBL" id="CZX44463.1"/>
    </source>
</evidence>
<dbReference type="Proteomes" id="UP000076063">
    <property type="component" value="Unassembled WGS sequence"/>
</dbReference>
<dbReference type="PANTHER" id="PTHR33570:SF9">
    <property type="entry name" value="BLL4600 PROTEIN"/>
    <property type="match status" value="1"/>
</dbReference>
<sequence length="102" mass="11132">MSTTLNRDTLAQVSPKLAELSQQVLFGDIWQRPQLAPRDRSLITLAALAALGRTAQLPWHIGFARQNGVTDDEIAEAFTHLAFYAGWPAAVSALSSLAEEKQ</sequence>
<dbReference type="SUPFAM" id="SSF69118">
    <property type="entry name" value="AhpD-like"/>
    <property type="match status" value="1"/>
</dbReference>
<protein>
    <submittedName>
        <fullName evidence="2 3">Carboxymuconolactone Decarboxylase</fullName>
    </submittedName>
</protein>
<dbReference type="Proteomes" id="UP001158416">
    <property type="component" value="Unassembled WGS sequence"/>
</dbReference>
<proteinExistence type="predicted"/>
<gene>
    <name evidence="3" type="ORF">N5C39_09985</name>
    <name evidence="2" type="ORF">SAMEA2273372_01850</name>
</gene>
<dbReference type="InterPro" id="IPR003779">
    <property type="entry name" value="CMD-like"/>
</dbReference>
<dbReference type="EMBL" id="FJZI01000003">
    <property type="protein sequence ID" value="CZX44463.1"/>
    <property type="molecule type" value="Genomic_DNA"/>
</dbReference>
<name>A0A167GWW9_9ENTR</name>
<reference evidence="2 4" key="1">
    <citation type="submission" date="2016-03" db="EMBL/GenBank/DDBJ databases">
        <authorList>
            <consortium name="Pathogen Informatics"/>
        </authorList>
    </citation>
    <scope>NUCLEOTIDE SEQUENCE [LARGE SCALE GENOMIC DNA]</scope>
    <source>
        <strain evidence="2">E1527</strain>
        <strain evidence="4">e1527</strain>
    </source>
</reference>
<reference evidence="3" key="2">
    <citation type="submission" date="2022-09" db="EMBL/GenBank/DDBJ databases">
        <title>Intensive care unit water sources are persistently colonized with multi-drug resistant bacteria and are the site of extensive horizontal gene transfer of antibiotic resistance genes.</title>
        <authorList>
            <person name="Diorio-Toth L."/>
        </authorList>
    </citation>
    <scope>NUCLEOTIDE SEQUENCE</scope>
    <source>
        <strain evidence="3">GD03936</strain>
    </source>
</reference>
<evidence type="ECO:0000313" key="3">
    <source>
        <dbReference type="EMBL" id="MDH1318692.1"/>
    </source>
</evidence>
<comment type="caution">
    <text evidence="2">The sequence shown here is derived from an EMBL/GenBank/DDBJ whole genome shotgun (WGS) entry which is preliminary data.</text>
</comment>
<dbReference type="Gene3D" id="1.20.1290.10">
    <property type="entry name" value="AhpD-like"/>
    <property type="match status" value="1"/>
</dbReference>
<dbReference type="Pfam" id="PF02627">
    <property type="entry name" value="CMD"/>
    <property type="match status" value="1"/>
</dbReference>
<organism evidence="2 4">
    <name type="scientific">Enterobacter bugandensis</name>
    <dbReference type="NCBI Taxonomy" id="881260"/>
    <lineage>
        <taxon>Bacteria</taxon>
        <taxon>Pseudomonadati</taxon>
        <taxon>Pseudomonadota</taxon>
        <taxon>Gammaproteobacteria</taxon>
        <taxon>Enterobacterales</taxon>
        <taxon>Enterobacteriaceae</taxon>
        <taxon>Enterobacter</taxon>
    </lineage>
</organism>
<dbReference type="GO" id="GO:0051920">
    <property type="term" value="F:peroxiredoxin activity"/>
    <property type="evidence" value="ECO:0007669"/>
    <property type="project" value="InterPro"/>
</dbReference>
<dbReference type="GeneID" id="48572141"/>
<dbReference type="PANTHER" id="PTHR33570">
    <property type="entry name" value="4-CARBOXYMUCONOLACTONE DECARBOXYLASE FAMILY PROTEIN"/>
    <property type="match status" value="1"/>
</dbReference>
<dbReference type="EMBL" id="JAOCAP010000004">
    <property type="protein sequence ID" value="MDH1318692.1"/>
    <property type="molecule type" value="Genomic_DNA"/>
</dbReference>
<evidence type="ECO:0000313" key="4">
    <source>
        <dbReference type="Proteomes" id="UP000076063"/>
    </source>
</evidence>
<accession>A0A167GWW9</accession>
<dbReference type="InterPro" id="IPR052512">
    <property type="entry name" value="4CMD/NDH-1_regulator"/>
</dbReference>
<dbReference type="AlphaFoldDB" id="A0A167GWW9"/>
<dbReference type="OrthoDB" id="9801400at2"/>
<dbReference type="InterPro" id="IPR029032">
    <property type="entry name" value="AhpD-like"/>
</dbReference>
<dbReference type="RefSeq" id="WP_028015385.1">
    <property type="nucleotide sequence ID" value="NZ_CAIZUY010000017.1"/>
</dbReference>
<feature type="domain" description="Carboxymuconolactone decarboxylase-like" evidence="1">
    <location>
        <begin position="15"/>
        <end position="97"/>
    </location>
</feature>